<name>A0A517LWE5_9BACT</name>
<dbReference type="OrthoDB" id="9800163at2"/>
<dbReference type="SUPFAM" id="SSF51735">
    <property type="entry name" value="NAD(P)-binding Rossmann-fold domains"/>
    <property type="match status" value="1"/>
</dbReference>
<keyword evidence="5" id="KW-1185">Reference proteome</keyword>
<dbReference type="EC" id="1.5.1.28" evidence="4"/>
<feature type="domain" description="Opine dehydrogenase" evidence="3">
    <location>
        <begin position="185"/>
        <end position="329"/>
    </location>
</feature>
<dbReference type="InterPro" id="IPR003421">
    <property type="entry name" value="Opine_DH"/>
</dbReference>
<dbReference type="PANTHER" id="PTHR38015:SF1">
    <property type="entry name" value="OPINE DEHYDROGENASE DOMAIN-CONTAINING PROTEIN"/>
    <property type="match status" value="1"/>
</dbReference>
<dbReference type="Gene3D" id="1.10.1040.10">
    <property type="entry name" value="N-(1-d-carboxylethyl)-l-norvaline Dehydrogenase, domain 2"/>
    <property type="match status" value="1"/>
</dbReference>
<evidence type="ECO:0000313" key="5">
    <source>
        <dbReference type="Proteomes" id="UP000319557"/>
    </source>
</evidence>
<dbReference type="AlphaFoldDB" id="A0A517LWE5"/>
<reference evidence="4 5" key="1">
    <citation type="submission" date="2019-02" db="EMBL/GenBank/DDBJ databases">
        <title>Deep-cultivation of Planctomycetes and their phenomic and genomic characterization uncovers novel biology.</title>
        <authorList>
            <person name="Wiegand S."/>
            <person name="Jogler M."/>
            <person name="Boedeker C."/>
            <person name="Pinto D."/>
            <person name="Vollmers J."/>
            <person name="Rivas-Marin E."/>
            <person name="Kohn T."/>
            <person name="Peeters S.H."/>
            <person name="Heuer A."/>
            <person name="Rast P."/>
            <person name="Oberbeckmann S."/>
            <person name="Bunk B."/>
            <person name="Jeske O."/>
            <person name="Meyerdierks A."/>
            <person name="Storesund J.E."/>
            <person name="Kallscheuer N."/>
            <person name="Luecker S."/>
            <person name="Lage O.M."/>
            <person name="Pohl T."/>
            <person name="Merkel B.J."/>
            <person name="Hornburger P."/>
            <person name="Mueller R.-W."/>
            <person name="Bruemmer F."/>
            <person name="Labrenz M."/>
            <person name="Spormann A.M."/>
            <person name="Op den Camp H."/>
            <person name="Overmann J."/>
            <person name="Amann R."/>
            <person name="Jetten M.S.M."/>
            <person name="Mascher T."/>
            <person name="Medema M.H."/>
            <person name="Devos D.P."/>
            <person name="Kaster A.-K."/>
            <person name="Ovreas L."/>
            <person name="Rohde M."/>
            <person name="Galperin M.Y."/>
            <person name="Jogler C."/>
        </authorList>
    </citation>
    <scope>NUCLEOTIDE SEQUENCE [LARGE SCALE GENOMIC DNA]</scope>
    <source>
        <strain evidence="4 5">EC9</strain>
    </source>
</reference>
<feature type="domain" description="Glycerol-3-phosphate dehydrogenase NAD-dependent N-terminal" evidence="2">
    <location>
        <begin position="2"/>
        <end position="105"/>
    </location>
</feature>
<dbReference type="InterPro" id="IPR013328">
    <property type="entry name" value="6PGD_dom2"/>
</dbReference>
<dbReference type="PANTHER" id="PTHR38015">
    <property type="entry name" value="BLR6086 PROTEIN"/>
    <property type="match status" value="1"/>
</dbReference>
<sequence length="360" mass="38472">MQIAILGSGNGGCAMAFDFSQHGHTVRIFDFEQFTENTTAISQNGGIHSEGQLEGFAAVDYAGTDLAHVLDGAEMIFAVGPAYSTGPFADACKPHLRSGQMVVICPSSCGGSFEFVKASGIDLENDGIIVAETSTLPYAVRITEPGKIRVFLKLKAGVFLSAYPAKHTAQVLNRISDVYPCIAPATNVLQTSLQNGNPVIHPAVTLLNAALIERTGGDLLFYEEGVTPAVGRLMAAIDEERIAIGNKLGLKIIPDPELGCLQGYMQVANYDEGFSTARGFAGIKAQQKLDNRYFQEDVGFGLVFLKSLGEQLDVDVSNISALIRVVSVVMDRDYLAEAPRTMSRYGLSKHSAEELSGVLA</sequence>
<dbReference type="RefSeq" id="WP_145342974.1">
    <property type="nucleotide sequence ID" value="NZ_CP036261.1"/>
</dbReference>
<dbReference type="Pfam" id="PF01210">
    <property type="entry name" value="NAD_Gly3P_dh_N"/>
    <property type="match status" value="1"/>
</dbReference>
<evidence type="ECO:0000259" key="2">
    <source>
        <dbReference type="Pfam" id="PF01210"/>
    </source>
</evidence>
<dbReference type="GO" id="GO:0046168">
    <property type="term" value="P:glycerol-3-phosphate catabolic process"/>
    <property type="evidence" value="ECO:0007669"/>
    <property type="project" value="InterPro"/>
</dbReference>
<dbReference type="GO" id="GO:0016616">
    <property type="term" value="F:oxidoreductase activity, acting on the CH-OH group of donors, NAD or NADP as acceptor"/>
    <property type="evidence" value="ECO:0007669"/>
    <property type="project" value="InterPro"/>
</dbReference>
<dbReference type="InterPro" id="IPR008927">
    <property type="entry name" value="6-PGluconate_DH-like_C_sf"/>
</dbReference>
<protein>
    <submittedName>
        <fullName evidence="4">Opine dehydrogenase</fullName>
        <ecNumber evidence="4">1.5.1.28</ecNumber>
    </submittedName>
</protein>
<accession>A0A517LWE5</accession>
<dbReference type="Pfam" id="PF02317">
    <property type="entry name" value="Octopine_DH"/>
    <property type="match status" value="1"/>
</dbReference>
<evidence type="ECO:0000313" key="4">
    <source>
        <dbReference type="EMBL" id="QDS86929.1"/>
    </source>
</evidence>
<dbReference type="Gene3D" id="3.40.50.720">
    <property type="entry name" value="NAD(P)-binding Rossmann-like Domain"/>
    <property type="match status" value="1"/>
</dbReference>
<dbReference type="InterPro" id="IPR051729">
    <property type="entry name" value="Opine/Lysopine_DH"/>
</dbReference>
<dbReference type="SUPFAM" id="SSF48179">
    <property type="entry name" value="6-phosphogluconate dehydrogenase C-terminal domain-like"/>
    <property type="match status" value="1"/>
</dbReference>
<evidence type="ECO:0000256" key="1">
    <source>
        <dbReference type="ARBA" id="ARBA00023002"/>
    </source>
</evidence>
<keyword evidence="1 4" id="KW-0560">Oxidoreductase</keyword>
<dbReference type="KEGG" id="ruv:EC9_11040"/>
<dbReference type="InterPro" id="IPR011128">
    <property type="entry name" value="G3P_DH_NAD-dep_N"/>
</dbReference>
<dbReference type="Proteomes" id="UP000319557">
    <property type="component" value="Chromosome"/>
</dbReference>
<dbReference type="GO" id="GO:0051287">
    <property type="term" value="F:NAD binding"/>
    <property type="evidence" value="ECO:0007669"/>
    <property type="project" value="InterPro"/>
</dbReference>
<gene>
    <name evidence="4" type="primary">odh</name>
    <name evidence="4" type="ORF">EC9_11040</name>
</gene>
<evidence type="ECO:0000259" key="3">
    <source>
        <dbReference type="Pfam" id="PF02317"/>
    </source>
</evidence>
<proteinExistence type="predicted"/>
<organism evidence="4 5">
    <name type="scientific">Rosistilla ulvae</name>
    <dbReference type="NCBI Taxonomy" id="1930277"/>
    <lineage>
        <taxon>Bacteria</taxon>
        <taxon>Pseudomonadati</taxon>
        <taxon>Planctomycetota</taxon>
        <taxon>Planctomycetia</taxon>
        <taxon>Pirellulales</taxon>
        <taxon>Pirellulaceae</taxon>
        <taxon>Rosistilla</taxon>
    </lineage>
</organism>
<dbReference type="InterPro" id="IPR036291">
    <property type="entry name" value="NAD(P)-bd_dom_sf"/>
</dbReference>
<dbReference type="GO" id="GO:0047129">
    <property type="term" value="F:opine dehydrogenase activity"/>
    <property type="evidence" value="ECO:0007669"/>
    <property type="project" value="UniProtKB-EC"/>
</dbReference>
<dbReference type="EMBL" id="CP036261">
    <property type="protein sequence ID" value="QDS86929.1"/>
    <property type="molecule type" value="Genomic_DNA"/>
</dbReference>